<comment type="caution">
    <text evidence="1">The sequence shown here is derived from an EMBL/GenBank/DDBJ whole genome shotgun (WGS) entry which is preliminary data.</text>
</comment>
<proteinExistence type="predicted"/>
<dbReference type="AlphaFoldDB" id="A0A915YQ49"/>
<protein>
    <recommendedName>
        <fullName evidence="3">Serine-threonine/tyrosine-protein kinase catalytic domain-containing protein</fullName>
    </recommendedName>
</protein>
<dbReference type="OrthoDB" id="2397340at2759"/>
<sequence length="176" mass="19984">MAEISSGKPPFYDKKHDLSLALAICNGLRPEFGKGTPEFYKKLAYKCTNANSNERPTAKELLDRIDFWNDSNYNPHGDEVEEFGYKGKEIRAAFEEADKEIPNISTLYKKNSDAVYTSRAFTFSNLLPKPVNSSIITSYINEENNKDCDSQLVDLEVSNSIQLRDTTIDENSDDDY</sequence>
<evidence type="ECO:0000313" key="1">
    <source>
        <dbReference type="EMBL" id="CAB5306087.1"/>
    </source>
</evidence>
<organism evidence="1 2">
    <name type="scientific">Rhizophagus irregularis</name>
    <dbReference type="NCBI Taxonomy" id="588596"/>
    <lineage>
        <taxon>Eukaryota</taxon>
        <taxon>Fungi</taxon>
        <taxon>Fungi incertae sedis</taxon>
        <taxon>Mucoromycota</taxon>
        <taxon>Glomeromycotina</taxon>
        <taxon>Glomeromycetes</taxon>
        <taxon>Glomerales</taxon>
        <taxon>Glomeraceae</taxon>
        <taxon>Rhizophagus</taxon>
    </lineage>
</organism>
<dbReference type="Proteomes" id="UP000684084">
    <property type="component" value="Unassembled WGS sequence"/>
</dbReference>
<name>A0A915YQ49_9GLOM</name>
<accession>A0A915YQ49</accession>
<dbReference type="EMBL" id="CAGKOT010000001">
    <property type="protein sequence ID" value="CAB5306087.1"/>
    <property type="molecule type" value="Genomic_DNA"/>
</dbReference>
<evidence type="ECO:0008006" key="3">
    <source>
        <dbReference type="Google" id="ProtNLM"/>
    </source>
</evidence>
<evidence type="ECO:0000313" key="2">
    <source>
        <dbReference type="Proteomes" id="UP000684084"/>
    </source>
</evidence>
<dbReference type="VEuPathDB" id="FungiDB:RhiirFUN_016098"/>
<reference evidence="1" key="1">
    <citation type="submission" date="2020-05" db="EMBL/GenBank/DDBJ databases">
        <authorList>
            <person name="Rincon C."/>
            <person name="Sanders R I."/>
            <person name="Robbins C."/>
            <person name="Chaturvedi A."/>
        </authorList>
    </citation>
    <scope>NUCLEOTIDE SEQUENCE</scope>
    <source>
        <strain evidence="1">CHB12</strain>
    </source>
</reference>
<gene>
    <name evidence="1" type="ORF">CHRIB12_LOCUS1244</name>
</gene>